<evidence type="ECO:0000313" key="3">
    <source>
        <dbReference type="Proteomes" id="UP000253951"/>
    </source>
</evidence>
<keyword evidence="1" id="KW-0812">Transmembrane</keyword>
<dbReference type="KEGG" id="fat:DVK85_03895"/>
<proteinExistence type="predicted"/>
<feature type="transmembrane region" description="Helical" evidence="1">
    <location>
        <begin position="35"/>
        <end position="53"/>
    </location>
</feature>
<dbReference type="AlphaFoldDB" id="A0A345HA09"/>
<keyword evidence="1" id="KW-0472">Membrane</keyword>
<keyword evidence="3" id="KW-1185">Reference proteome</keyword>
<dbReference type="EMBL" id="CP031188">
    <property type="protein sequence ID" value="AXG73419.1"/>
    <property type="molecule type" value="Genomic_DNA"/>
</dbReference>
<accession>A0A345HA09</accession>
<reference evidence="2 3" key="1">
    <citation type="submission" date="2018-07" db="EMBL/GenBank/DDBJ databases">
        <title>Complete genome sequence of Flavobacterium arcticum type strain SM1502T.</title>
        <authorList>
            <person name="Li Y."/>
            <person name="Li D.-D."/>
        </authorList>
    </citation>
    <scope>NUCLEOTIDE SEQUENCE [LARGE SCALE GENOMIC DNA]</scope>
    <source>
        <strain evidence="2 3">SM1502</strain>
    </source>
</reference>
<sequence length="92" mass="10356">MRKNKKVSNYTLAMVALILLFWSLRDSLIDLSTNVVLVISVSFVALVSFMAYLKFREDKKAGTVDYGRIAIGGVFIALTIGYGIYDYISFPY</sequence>
<evidence type="ECO:0000313" key="2">
    <source>
        <dbReference type="EMBL" id="AXG73419.1"/>
    </source>
</evidence>
<feature type="transmembrane region" description="Helical" evidence="1">
    <location>
        <begin position="65"/>
        <end position="85"/>
    </location>
</feature>
<organism evidence="2 3">
    <name type="scientific">Flavobacterium arcticum</name>
    <dbReference type="NCBI Taxonomy" id="1784713"/>
    <lineage>
        <taxon>Bacteria</taxon>
        <taxon>Pseudomonadati</taxon>
        <taxon>Bacteroidota</taxon>
        <taxon>Flavobacteriia</taxon>
        <taxon>Flavobacteriales</taxon>
        <taxon>Flavobacteriaceae</taxon>
        <taxon>Flavobacterium</taxon>
    </lineage>
</organism>
<keyword evidence="1" id="KW-1133">Transmembrane helix</keyword>
<name>A0A345HA09_9FLAO</name>
<dbReference type="Proteomes" id="UP000253951">
    <property type="component" value="Chromosome"/>
</dbReference>
<protein>
    <submittedName>
        <fullName evidence="2">Uncharacterized protein</fullName>
    </submittedName>
</protein>
<dbReference type="OrthoDB" id="9919732at2"/>
<dbReference type="RefSeq" id="WP_114677180.1">
    <property type="nucleotide sequence ID" value="NZ_CP031188.1"/>
</dbReference>
<evidence type="ECO:0000256" key="1">
    <source>
        <dbReference type="SAM" id="Phobius"/>
    </source>
</evidence>
<gene>
    <name evidence="2" type="ORF">DVK85_03895</name>
</gene>